<proteinExistence type="predicted"/>
<dbReference type="STRING" id="1817768.A3A87_00095"/>
<protein>
    <recommendedName>
        <fullName evidence="3">DUF4440 domain-containing protein</fullName>
    </recommendedName>
</protein>
<dbReference type="SUPFAM" id="SSF54427">
    <property type="entry name" value="NTF2-like"/>
    <property type="match status" value="1"/>
</dbReference>
<gene>
    <name evidence="1" type="ORF">A3A87_00095</name>
</gene>
<organism evidence="1 2">
    <name type="scientific">Candidatus Muproteobacteria bacterium RIFCSPLOWO2_01_FULL_60_18</name>
    <dbReference type="NCBI Taxonomy" id="1817768"/>
    <lineage>
        <taxon>Bacteria</taxon>
        <taxon>Pseudomonadati</taxon>
        <taxon>Pseudomonadota</taxon>
        <taxon>Candidatus Muproteobacteria</taxon>
    </lineage>
</organism>
<dbReference type="EMBL" id="MFTC01000052">
    <property type="protein sequence ID" value="OGI51074.1"/>
    <property type="molecule type" value="Genomic_DNA"/>
</dbReference>
<comment type="caution">
    <text evidence="1">The sequence shown here is derived from an EMBL/GenBank/DDBJ whole genome shotgun (WGS) entry which is preliminary data.</text>
</comment>
<dbReference type="InterPro" id="IPR032710">
    <property type="entry name" value="NTF2-like_dom_sf"/>
</dbReference>
<reference evidence="1 2" key="1">
    <citation type="journal article" date="2016" name="Nat. Commun.">
        <title>Thousands of microbial genomes shed light on interconnected biogeochemical processes in an aquifer system.</title>
        <authorList>
            <person name="Anantharaman K."/>
            <person name="Brown C.T."/>
            <person name="Hug L.A."/>
            <person name="Sharon I."/>
            <person name="Castelle C.J."/>
            <person name="Probst A.J."/>
            <person name="Thomas B.C."/>
            <person name="Singh A."/>
            <person name="Wilkins M.J."/>
            <person name="Karaoz U."/>
            <person name="Brodie E.L."/>
            <person name="Williams K.H."/>
            <person name="Hubbard S.S."/>
            <person name="Banfield J.F."/>
        </authorList>
    </citation>
    <scope>NUCLEOTIDE SEQUENCE [LARGE SCALE GENOMIC DNA]</scope>
</reference>
<name>A0A1F6U118_9PROT</name>
<evidence type="ECO:0008006" key="3">
    <source>
        <dbReference type="Google" id="ProtNLM"/>
    </source>
</evidence>
<dbReference type="AlphaFoldDB" id="A0A1F6U118"/>
<accession>A0A1F6U118</accession>
<evidence type="ECO:0000313" key="2">
    <source>
        <dbReference type="Proteomes" id="UP000179037"/>
    </source>
</evidence>
<dbReference type="Proteomes" id="UP000179037">
    <property type="component" value="Unassembled WGS sequence"/>
</dbReference>
<evidence type="ECO:0000313" key="1">
    <source>
        <dbReference type="EMBL" id="OGI51074.1"/>
    </source>
</evidence>
<sequence>MSALTACEPLWGTPEGRARDFIEALVTAPAETQPLRDIANLAPEQDPEALIDDLSARVGVDFLRARQAQGVSLKFVPGETRRADDARRTVTIRVTYLQPGTPMTGEVRFLVRIEKDDQGRWLIARVTGDN</sequence>